<name>A0ABQ4EIH9_9ACTN</name>
<feature type="region of interest" description="Disordered" evidence="1">
    <location>
        <begin position="451"/>
        <end position="475"/>
    </location>
</feature>
<keyword evidence="3" id="KW-1185">Reference proteome</keyword>
<proteinExistence type="predicted"/>
<dbReference type="RefSeq" id="WP_203856191.1">
    <property type="nucleotide sequence ID" value="NZ_BAAAZQ010000005.1"/>
</dbReference>
<reference evidence="2 3" key="1">
    <citation type="submission" date="2021-01" db="EMBL/GenBank/DDBJ databases">
        <title>Whole genome shotgun sequence of Plantactinospora mayteni NBRC 109088.</title>
        <authorList>
            <person name="Komaki H."/>
            <person name="Tamura T."/>
        </authorList>
    </citation>
    <scope>NUCLEOTIDE SEQUENCE [LARGE SCALE GENOMIC DNA]</scope>
    <source>
        <strain evidence="2 3">NBRC 109088</strain>
    </source>
</reference>
<evidence type="ECO:0000256" key="1">
    <source>
        <dbReference type="SAM" id="MobiDB-lite"/>
    </source>
</evidence>
<dbReference type="Proteomes" id="UP000621500">
    <property type="component" value="Unassembled WGS sequence"/>
</dbReference>
<evidence type="ECO:0008006" key="4">
    <source>
        <dbReference type="Google" id="ProtNLM"/>
    </source>
</evidence>
<organism evidence="2 3">
    <name type="scientific">Plantactinospora mayteni</name>
    <dbReference type="NCBI Taxonomy" id="566021"/>
    <lineage>
        <taxon>Bacteria</taxon>
        <taxon>Bacillati</taxon>
        <taxon>Actinomycetota</taxon>
        <taxon>Actinomycetes</taxon>
        <taxon>Micromonosporales</taxon>
        <taxon>Micromonosporaceae</taxon>
        <taxon>Plantactinospora</taxon>
    </lineage>
</organism>
<dbReference type="EMBL" id="BONX01000006">
    <property type="protein sequence ID" value="GIG94533.1"/>
    <property type="molecule type" value="Genomic_DNA"/>
</dbReference>
<accession>A0ABQ4EIH9</accession>
<sequence>MDAEVNGLADAFHRAAITPRQFATKINEWMSAQGLARDRIHQTTPYSWLREGRRPRPITAYAAAAVLSDHLGVPITASQLWPDIEVGGRLERLPMVAVARSVKGEAQTLRELTAAAASRAGHLRMSTSMELAVAVEAAAGEGWKERPGEEQEDSTPLLPLVAAHTSGLRELFGTVGSDRVTRHYAGAELSALAAVAAEVPASDTLVVVADLAHLLGEMEFDAGRNGFAERYLLSALRLRYAAADHVGIAATLGTLAEVVCNGPQPEAARKLATRAIGLCPRGETLLRARLLTRAAMAAAANGDVRDFSAMAQVISGHLRMVDDHPERNRLTVESAHAATLLARRNPDAAEFLGSAVDVLSRVCPNSSLSARERLFYGLVLAEAQIMTDAVDEAATTVRAVSPLLVTVRSGRCERLRRHLREYLIRQARTPAVADAIADLEQVIGAQPRLRTGTITTPSVPPHRPVASNRGVRDVA</sequence>
<evidence type="ECO:0000313" key="3">
    <source>
        <dbReference type="Proteomes" id="UP000621500"/>
    </source>
</evidence>
<comment type="caution">
    <text evidence="2">The sequence shown here is derived from an EMBL/GenBank/DDBJ whole genome shotgun (WGS) entry which is preliminary data.</text>
</comment>
<protein>
    <recommendedName>
        <fullName evidence="4">Transcriptional regulator</fullName>
    </recommendedName>
</protein>
<evidence type="ECO:0000313" key="2">
    <source>
        <dbReference type="EMBL" id="GIG94533.1"/>
    </source>
</evidence>
<gene>
    <name evidence="2" type="ORF">Pma05_11060</name>
</gene>